<keyword evidence="6" id="KW-1185">Reference proteome</keyword>
<dbReference type="PANTHER" id="PTHR30146:SF109">
    <property type="entry name" value="HTH-TYPE TRANSCRIPTIONAL REGULATOR GALS"/>
    <property type="match status" value="1"/>
</dbReference>
<dbReference type="EMBL" id="CP006018">
    <property type="protein sequence ID" value="AIC91310.1"/>
    <property type="molecule type" value="Genomic_DNA"/>
</dbReference>
<feature type="domain" description="HTH lacI-type" evidence="4">
    <location>
        <begin position="14"/>
        <end position="69"/>
    </location>
</feature>
<dbReference type="CDD" id="cd06267">
    <property type="entry name" value="PBP1_LacI_sugar_binding-like"/>
    <property type="match status" value="1"/>
</dbReference>
<reference evidence="5 6" key="1">
    <citation type="journal article" date="2014" name="Appl. Environ. Microbiol.">
        <title>Genomic encyclopedia of type strains of the genus Bifidobacterium.</title>
        <authorList>
            <person name="Milani C."/>
            <person name="Lugli G.A."/>
            <person name="Duranti S."/>
            <person name="Turroni F."/>
            <person name="Bottacini F."/>
            <person name="Mangifesta M."/>
            <person name="Sanchez B."/>
            <person name="Viappiani A."/>
            <person name="Mancabelli L."/>
            <person name="Taminiau B."/>
            <person name="Delcenserie V."/>
            <person name="Barrangou R."/>
            <person name="Margolles A."/>
            <person name="van Sinderen D."/>
            <person name="Ventura M."/>
        </authorList>
    </citation>
    <scope>NUCLEOTIDE SEQUENCE [LARGE SCALE GENOMIC DNA]</scope>
    <source>
        <strain evidence="5 6">LMG 11587</strain>
    </source>
</reference>
<dbReference type="InterPro" id="IPR028082">
    <property type="entry name" value="Peripla_BP_I"/>
</dbReference>
<dbReference type="Gene3D" id="1.10.260.40">
    <property type="entry name" value="lambda repressor-like DNA-binding domains"/>
    <property type="match status" value="1"/>
</dbReference>
<keyword evidence="3" id="KW-0804">Transcription</keyword>
<dbReference type="CDD" id="cd01392">
    <property type="entry name" value="HTH_LacI"/>
    <property type="match status" value="1"/>
</dbReference>
<organism evidence="5 6">
    <name type="scientific">Bifidobacterium [indicum] DSM 20214 = LMG 11587</name>
    <dbReference type="NCBI Taxonomy" id="1341694"/>
    <lineage>
        <taxon>Bacteria</taxon>
        <taxon>Bacillati</taxon>
        <taxon>Actinomycetota</taxon>
        <taxon>Actinomycetes</taxon>
        <taxon>Bifidobacteriales</taxon>
        <taxon>Bifidobacteriaceae</taxon>
        <taxon>Bifidobacterium</taxon>
    </lineage>
</organism>
<name>A0A087VSH8_9BIFI</name>
<dbReference type="GO" id="GO:0000976">
    <property type="term" value="F:transcription cis-regulatory region binding"/>
    <property type="evidence" value="ECO:0007669"/>
    <property type="project" value="TreeGrafter"/>
</dbReference>
<dbReference type="InterPro" id="IPR000843">
    <property type="entry name" value="HTH_LacI"/>
</dbReference>
<dbReference type="SMART" id="SM00354">
    <property type="entry name" value="HTH_LACI"/>
    <property type="match status" value="1"/>
</dbReference>
<dbReference type="GO" id="GO:0003700">
    <property type="term" value="F:DNA-binding transcription factor activity"/>
    <property type="evidence" value="ECO:0007669"/>
    <property type="project" value="TreeGrafter"/>
</dbReference>
<dbReference type="KEGG" id="bii:BINDI_0024"/>
<dbReference type="HOGENOM" id="CLU_037628_6_0_11"/>
<dbReference type="InterPro" id="IPR010982">
    <property type="entry name" value="Lambda_DNA-bd_dom_sf"/>
</dbReference>
<accession>A0A087VSH8</accession>
<gene>
    <name evidence="5" type="ORF">BINDI_0024</name>
</gene>
<evidence type="ECO:0000256" key="3">
    <source>
        <dbReference type="ARBA" id="ARBA00023163"/>
    </source>
</evidence>
<dbReference type="OrthoDB" id="37081at2"/>
<keyword evidence="2" id="KW-0238">DNA-binding</keyword>
<evidence type="ECO:0000313" key="6">
    <source>
        <dbReference type="Proteomes" id="UP000028569"/>
    </source>
</evidence>
<dbReference type="SUPFAM" id="SSF53822">
    <property type="entry name" value="Periplasmic binding protein-like I"/>
    <property type="match status" value="1"/>
</dbReference>
<dbReference type="PROSITE" id="PS50932">
    <property type="entry name" value="HTH_LACI_2"/>
    <property type="match status" value="1"/>
</dbReference>
<dbReference type="AlphaFoldDB" id="A0A087VSH8"/>
<dbReference type="Pfam" id="PF00532">
    <property type="entry name" value="Peripla_BP_1"/>
    <property type="match status" value="1"/>
</dbReference>
<dbReference type="SUPFAM" id="SSF47413">
    <property type="entry name" value="lambda repressor-like DNA-binding domains"/>
    <property type="match status" value="1"/>
</dbReference>
<dbReference type="PANTHER" id="PTHR30146">
    <property type="entry name" value="LACI-RELATED TRANSCRIPTIONAL REPRESSOR"/>
    <property type="match status" value="1"/>
</dbReference>
<sequence>MAINNKNHPQRRRATRTDVAKLANVSTAVVSYVFNNGPRAVAPDTSKRVREAAKLLNYHPNPTARALRTGYSKMLGVIVPDSSNPFSAGIYDELQTVAMRRGYSVLFMNVRSDPELEEQAIRQLLERNVDAIFLSSSRSYTQLSMAHLEECRFVFMDQPHRVTNAKSVSTDYFHSGLTATQHLIEHRHCSVDMLFGGSPDDRGDARIQGWYAAHQNANLPAGRIRQAFFTREGGYRATLDLIDSGRPPQAIFAGSDLEAMGALRALHERRLRIPDDVSIVSFDGTIDSLYTWPQLTTMQQDTVKIASCAINAALEPDQVPDVQTIKADMVVRHSCGC</sequence>
<protein>
    <submittedName>
        <fullName evidence="5">LacI family transcriptional regulator</fullName>
    </submittedName>
</protein>
<dbReference type="Gene3D" id="3.40.50.2300">
    <property type="match status" value="2"/>
</dbReference>
<dbReference type="InterPro" id="IPR001761">
    <property type="entry name" value="Peripla_BP/Lac1_sug-bd_dom"/>
</dbReference>
<evidence type="ECO:0000259" key="4">
    <source>
        <dbReference type="PROSITE" id="PS50932"/>
    </source>
</evidence>
<dbReference type="Proteomes" id="UP000028569">
    <property type="component" value="Chromosome"/>
</dbReference>
<dbReference type="RefSeq" id="WP_033491514.1">
    <property type="nucleotide sequence ID" value="NZ_CP006018.1"/>
</dbReference>
<evidence type="ECO:0000256" key="1">
    <source>
        <dbReference type="ARBA" id="ARBA00023015"/>
    </source>
</evidence>
<evidence type="ECO:0000256" key="2">
    <source>
        <dbReference type="ARBA" id="ARBA00023125"/>
    </source>
</evidence>
<evidence type="ECO:0000313" key="5">
    <source>
        <dbReference type="EMBL" id="AIC91310.1"/>
    </source>
</evidence>
<proteinExistence type="predicted"/>
<keyword evidence="1" id="KW-0805">Transcription regulation</keyword>
<dbReference type="Pfam" id="PF00356">
    <property type="entry name" value="LacI"/>
    <property type="match status" value="1"/>
</dbReference>